<comment type="similarity">
    <text evidence="1">Belongs to the AB hydrolase superfamily. AB hydrolase 2 family.</text>
</comment>
<dbReference type="OrthoDB" id="9795555at2"/>
<evidence type="ECO:0000259" key="3">
    <source>
        <dbReference type="Pfam" id="PF02230"/>
    </source>
</evidence>
<gene>
    <name evidence="4" type="ORF">SAMN05660477_00312</name>
</gene>
<name>A0A1T5CT04_9FLAO</name>
<keyword evidence="5" id="KW-1185">Reference proteome</keyword>
<dbReference type="InterPro" id="IPR003140">
    <property type="entry name" value="PLipase/COase/thioEstase"/>
</dbReference>
<evidence type="ECO:0000256" key="2">
    <source>
        <dbReference type="ARBA" id="ARBA00022801"/>
    </source>
</evidence>
<dbReference type="Pfam" id="PF02230">
    <property type="entry name" value="Abhydrolase_2"/>
    <property type="match status" value="1"/>
</dbReference>
<sequence length="212" mass="24207">MDLKYLLREPENITSSTPLLVLIHGYGSNEEDLFSFVPTLPKDWLVVSFRAPKDTPYGGYAWYDIDLTNPEKYVDVEQAEAAISGIMEAIMKISNQYGLVDNPTHLCGFSQGGILSYAMALRFPQLFNKIACLSSYPEEKLLTNIVKDKKKLEQLRFFVSHGTDDAVIPMDWGRKAAELLYDLSCYFSFREYMSGHGVNQKNYMDLMTFFES</sequence>
<organism evidence="4 5">
    <name type="scientific">Soonwooa buanensis</name>
    <dbReference type="NCBI Taxonomy" id="619805"/>
    <lineage>
        <taxon>Bacteria</taxon>
        <taxon>Pseudomonadati</taxon>
        <taxon>Bacteroidota</taxon>
        <taxon>Flavobacteriia</taxon>
        <taxon>Flavobacteriales</taxon>
        <taxon>Weeksellaceae</taxon>
        <taxon>Chryseobacterium group</taxon>
        <taxon>Soonwooa</taxon>
    </lineage>
</organism>
<evidence type="ECO:0000313" key="4">
    <source>
        <dbReference type="EMBL" id="SKB62473.1"/>
    </source>
</evidence>
<dbReference type="STRING" id="619805.SAMN05660477_00312"/>
<reference evidence="4 5" key="1">
    <citation type="submission" date="2017-02" db="EMBL/GenBank/DDBJ databases">
        <authorList>
            <person name="Peterson S.W."/>
        </authorList>
    </citation>
    <scope>NUCLEOTIDE SEQUENCE [LARGE SCALE GENOMIC DNA]</scope>
    <source>
        <strain evidence="4 5">DSM 22323</strain>
    </source>
</reference>
<feature type="domain" description="Phospholipase/carboxylesterase/thioesterase" evidence="3">
    <location>
        <begin position="15"/>
        <end position="210"/>
    </location>
</feature>
<dbReference type="EMBL" id="FUYZ01000001">
    <property type="protein sequence ID" value="SKB62473.1"/>
    <property type="molecule type" value="Genomic_DNA"/>
</dbReference>
<evidence type="ECO:0000313" key="5">
    <source>
        <dbReference type="Proteomes" id="UP000191112"/>
    </source>
</evidence>
<dbReference type="SUPFAM" id="SSF53474">
    <property type="entry name" value="alpha/beta-Hydrolases"/>
    <property type="match status" value="1"/>
</dbReference>
<dbReference type="RefSeq" id="WP_079665612.1">
    <property type="nucleotide sequence ID" value="NZ_FUYZ01000001.1"/>
</dbReference>
<dbReference type="Gene3D" id="3.40.50.1820">
    <property type="entry name" value="alpha/beta hydrolase"/>
    <property type="match status" value="1"/>
</dbReference>
<dbReference type="GO" id="GO:0016787">
    <property type="term" value="F:hydrolase activity"/>
    <property type="evidence" value="ECO:0007669"/>
    <property type="project" value="UniProtKB-KW"/>
</dbReference>
<dbReference type="Proteomes" id="UP000191112">
    <property type="component" value="Unassembled WGS sequence"/>
</dbReference>
<dbReference type="AlphaFoldDB" id="A0A1T5CT04"/>
<dbReference type="InterPro" id="IPR029058">
    <property type="entry name" value="AB_hydrolase_fold"/>
</dbReference>
<dbReference type="PANTHER" id="PTHR10655:SF17">
    <property type="entry name" value="LYSOPHOSPHOLIPASE-LIKE PROTEIN 1"/>
    <property type="match status" value="1"/>
</dbReference>
<protein>
    <submittedName>
        <fullName evidence="4">Phospholipase/carboxylesterase</fullName>
    </submittedName>
</protein>
<proteinExistence type="inferred from homology"/>
<evidence type="ECO:0000256" key="1">
    <source>
        <dbReference type="ARBA" id="ARBA00006499"/>
    </source>
</evidence>
<dbReference type="PANTHER" id="PTHR10655">
    <property type="entry name" value="LYSOPHOSPHOLIPASE-RELATED"/>
    <property type="match status" value="1"/>
</dbReference>
<dbReference type="InterPro" id="IPR050565">
    <property type="entry name" value="LYPA1-2/EST-like"/>
</dbReference>
<accession>A0A1T5CT04</accession>
<keyword evidence="2" id="KW-0378">Hydrolase</keyword>